<dbReference type="EMBL" id="FNCJ01000021">
    <property type="protein sequence ID" value="SDI35557.1"/>
    <property type="molecule type" value="Genomic_DNA"/>
</dbReference>
<name>A0A1G8JWR7_9BURK</name>
<evidence type="ECO:0000313" key="3">
    <source>
        <dbReference type="Proteomes" id="UP000199706"/>
    </source>
</evidence>
<proteinExistence type="predicted"/>
<organism evidence="2 3">
    <name type="scientific">Paraburkholderia phenazinium</name>
    <dbReference type="NCBI Taxonomy" id="60549"/>
    <lineage>
        <taxon>Bacteria</taxon>
        <taxon>Pseudomonadati</taxon>
        <taxon>Pseudomonadota</taxon>
        <taxon>Betaproteobacteria</taxon>
        <taxon>Burkholderiales</taxon>
        <taxon>Burkholderiaceae</taxon>
        <taxon>Paraburkholderia</taxon>
    </lineage>
</organism>
<dbReference type="OrthoDB" id="190787at2"/>
<gene>
    <name evidence="2" type="ORF">SAMN05216466_12176</name>
</gene>
<dbReference type="Proteomes" id="UP000199706">
    <property type="component" value="Unassembled WGS sequence"/>
</dbReference>
<dbReference type="AlphaFoldDB" id="A0A1G8JWR7"/>
<evidence type="ECO:0000259" key="1">
    <source>
        <dbReference type="PROSITE" id="PS50042"/>
    </source>
</evidence>
<feature type="domain" description="Cyclic nucleotide-binding" evidence="1">
    <location>
        <begin position="13"/>
        <end position="113"/>
    </location>
</feature>
<dbReference type="PROSITE" id="PS50042">
    <property type="entry name" value="CNMP_BINDING_3"/>
    <property type="match status" value="1"/>
</dbReference>
<dbReference type="CDD" id="cd00038">
    <property type="entry name" value="CAP_ED"/>
    <property type="match status" value="1"/>
</dbReference>
<dbReference type="InterPro" id="IPR018490">
    <property type="entry name" value="cNMP-bd_dom_sf"/>
</dbReference>
<reference evidence="2 3" key="1">
    <citation type="submission" date="2016-10" db="EMBL/GenBank/DDBJ databases">
        <authorList>
            <person name="de Groot N.N."/>
        </authorList>
    </citation>
    <scope>NUCLEOTIDE SEQUENCE [LARGE SCALE GENOMIC DNA]</scope>
    <source>
        <strain evidence="2 3">LMG 2247</strain>
    </source>
</reference>
<dbReference type="Gene3D" id="2.60.120.10">
    <property type="entry name" value="Jelly Rolls"/>
    <property type="match status" value="1"/>
</dbReference>
<dbReference type="InterPro" id="IPR014710">
    <property type="entry name" value="RmlC-like_jellyroll"/>
</dbReference>
<protein>
    <submittedName>
        <fullName evidence="2">Cyclic nucleotide-binding domain-containing protein</fullName>
    </submittedName>
</protein>
<accession>A0A1G8JWR7</accession>
<dbReference type="SMART" id="SM00100">
    <property type="entry name" value="cNMP"/>
    <property type="match status" value="1"/>
</dbReference>
<sequence length="152" mass="17165">MEGLERILGEQPFFAGFTAGHSRMIAGCVRNHRFATGHYLFREGEPANEFFLIRHGKVALEIVAPGQQPIVVTTLGSDEIVGASWLVPPYRWTFDARAVELTRAIGIDAECLRGKCEADHDLGYEMMKRFLPVFLKRLDATRLQLLDVYGKR</sequence>
<dbReference type="InterPro" id="IPR000595">
    <property type="entry name" value="cNMP-bd_dom"/>
</dbReference>
<dbReference type="Pfam" id="PF00027">
    <property type="entry name" value="cNMP_binding"/>
    <property type="match status" value="1"/>
</dbReference>
<dbReference type="SUPFAM" id="SSF51206">
    <property type="entry name" value="cAMP-binding domain-like"/>
    <property type="match status" value="1"/>
</dbReference>
<dbReference type="RefSeq" id="WP_090692413.1">
    <property type="nucleotide sequence ID" value="NZ_CADERL010000030.1"/>
</dbReference>
<evidence type="ECO:0000313" key="2">
    <source>
        <dbReference type="EMBL" id="SDI35557.1"/>
    </source>
</evidence>